<organism evidence="2 3">
    <name type="scientific">Trifolium medium</name>
    <dbReference type="NCBI Taxonomy" id="97028"/>
    <lineage>
        <taxon>Eukaryota</taxon>
        <taxon>Viridiplantae</taxon>
        <taxon>Streptophyta</taxon>
        <taxon>Embryophyta</taxon>
        <taxon>Tracheophyta</taxon>
        <taxon>Spermatophyta</taxon>
        <taxon>Magnoliopsida</taxon>
        <taxon>eudicotyledons</taxon>
        <taxon>Gunneridae</taxon>
        <taxon>Pentapetalae</taxon>
        <taxon>rosids</taxon>
        <taxon>fabids</taxon>
        <taxon>Fabales</taxon>
        <taxon>Fabaceae</taxon>
        <taxon>Papilionoideae</taxon>
        <taxon>50 kb inversion clade</taxon>
        <taxon>NPAAA clade</taxon>
        <taxon>Hologalegina</taxon>
        <taxon>IRL clade</taxon>
        <taxon>Trifolieae</taxon>
        <taxon>Trifolium</taxon>
    </lineage>
</organism>
<accession>A0A392W6D7</accession>
<feature type="compositionally biased region" description="Pro residues" evidence="1">
    <location>
        <begin position="15"/>
        <end position="25"/>
    </location>
</feature>
<evidence type="ECO:0000256" key="1">
    <source>
        <dbReference type="SAM" id="MobiDB-lite"/>
    </source>
</evidence>
<feature type="non-terminal residue" evidence="2">
    <location>
        <position position="1"/>
    </location>
</feature>
<sequence length="61" mass="7060">PTWEDTDAIALAERPPQPPQPPPQPAAHQHQDPPHIPHQHQYSDFEPGMVASMYDQYYRMD</sequence>
<keyword evidence="3" id="KW-1185">Reference proteome</keyword>
<proteinExistence type="predicted"/>
<dbReference type="Proteomes" id="UP000265520">
    <property type="component" value="Unassembled WGS sequence"/>
</dbReference>
<name>A0A392W6D7_9FABA</name>
<comment type="caution">
    <text evidence="2">The sequence shown here is derived from an EMBL/GenBank/DDBJ whole genome shotgun (WGS) entry which is preliminary data.</text>
</comment>
<evidence type="ECO:0000313" key="2">
    <source>
        <dbReference type="EMBL" id="MCI95916.1"/>
    </source>
</evidence>
<protein>
    <submittedName>
        <fullName evidence="2">Uncharacterized protein</fullName>
    </submittedName>
</protein>
<dbReference type="AlphaFoldDB" id="A0A392W6D7"/>
<evidence type="ECO:0000313" key="3">
    <source>
        <dbReference type="Proteomes" id="UP000265520"/>
    </source>
</evidence>
<reference evidence="2 3" key="1">
    <citation type="journal article" date="2018" name="Front. Plant Sci.">
        <title>Red Clover (Trifolium pratense) and Zigzag Clover (T. medium) - A Picture of Genomic Similarities and Differences.</title>
        <authorList>
            <person name="Dluhosova J."/>
            <person name="Istvanek J."/>
            <person name="Nedelnik J."/>
            <person name="Repkova J."/>
        </authorList>
    </citation>
    <scope>NUCLEOTIDE SEQUENCE [LARGE SCALE GENOMIC DNA]</scope>
    <source>
        <strain evidence="3">cv. 10/8</strain>
        <tissue evidence="2">Leaf</tissue>
    </source>
</reference>
<feature type="region of interest" description="Disordered" evidence="1">
    <location>
        <begin position="1"/>
        <end position="48"/>
    </location>
</feature>
<dbReference type="EMBL" id="LXQA011400170">
    <property type="protein sequence ID" value="MCI95916.1"/>
    <property type="molecule type" value="Genomic_DNA"/>
</dbReference>